<reference evidence="1 2" key="1">
    <citation type="submission" date="2016-12" db="EMBL/GenBank/DDBJ databases">
        <title>Diversity of luminous bacteria.</title>
        <authorList>
            <person name="Yoshizawa S."/>
            <person name="Kogure K."/>
        </authorList>
    </citation>
    <scope>NUCLEOTIDE SEQUENCE [LARGE SCALE GENOMIC DNA]</scope>
    <source>
        <strain evidence="1 2">LC1-200</strain>
    </source>
</reference>
<dbReference type="Gene3D" id="1.10.10.690">
    <property type="entry name" value="YidB-like"/>
    <property type="match status" value="1"/>
</dbReference>
<dbReference type="RefSeq" id="WP_105061959.1">
    <property type="nucleotide sequence ID" value="NZ_MSCJ01000003.1"/>
</dbReference>
<comment type="caution">
    <text evidence="1">The sequence shown here is derived from an EMBL/GenBank/DDBJ whole genome shotgun (WGS) entry which is preliminary data.</text>
</comment>
<dbReference type="OrthoDB" id="5957313at2"/>
<gene>
    <name evidence="1" type="ORF">BTO08_17945</name>
</gene>
<name>A0A2S7VJ80_PHOAN</name>
<dbReference type="SUPFAM" id="SSF140804">
    <property type="entry name" value="YidB-like"/>
    <property type="match status" value="1"/>
</dbReference>
<dbReference type="AlphaFoldDB" id="A0A2S7VJ80"/>
<dbReference type="EMBL" id="MSCJ01000003">
    <property type="protein sequence ID" value="PQJ62129.1"/>
    <property type="molecule type" value="Genomic_DNA"/>
</dbReference>
<evidence type="ECO:0000313" key="2">
    <source>
        <dbReference type="Proteomes" id="UP000238730"/>
    </source>
</evidence>
<dbReference type="InterPro" id="IPR027405">
    <property type="entry name" value="YidB-like"/>
</dbReference>
<dbReference type="Proteomes" id="UP000238730">
    <property type="component" value="Unassembled WGS sequence"/>
</dbReference>
<accession>A0A2S7VJ80</accession>
<evidence type="ECO:0000313" key="1">
    <source>
        <dbReference type="EMBL" id="PQJ62129.1"/>
    </source>
</evidence>
<dbReference type="InterPro" id="IPR045372">
    <property type="entry name" value="YidB"/>
</dbReference>
<dbReference type="Pfam" id="PF20159">
    <property type="entry name" value="YidB"/>
    <property type="match status" value="1"/>
</dbReference>
<evidence type="ECO:0008006" key="3">
    <source>
        <dbReference type="Google" id="ProtNLM"/>
    </source>
</evidence>
<proteinExistence type="predicted"/>
<protein>
    <recommendedName>
        <fullName evidence="3">DUF937 domain-containing protein</fullName>
    </recommendedName>
</protein>
<organism evidence="1 2">
    <name type="scientific">Photobacterium angustum</name>
    <dbReference type="NCBI Taxonomy" id="661"/>
    <lineage>
        <taxon>Bacteria</taxon>
        <taxon>Pseudomonadati</taxon>
        <taxon>Pseudomonadota</taxon>
        <taxon>Gammaproteobacteria</taxon>
        <taxon>Vibrionales</taxon>
        <taxon>Vibrionaceae</taxon>
        <taxon>Photobacterium</taxon>
    </lineage>
</organism>
<sequence>MDIAQILRIGAQLFAQSSANTDSLNENSIVSALARLLGGNSNGEGIDFNSLLQSLNGAGLANIVSSWLGNGENSPISADDIAKIFNQDQLSNFANELQMPQDEAVTGLQETLPGIIDKASPNGDIASELFQAVGGVDGIMNLASSLFGKK</sequence>